<evidence type="ECO:0000256" key="1">
    <source>
        <dbReference type="SAM" id="MobiDB-lite"/>
    </source>
</evidence>
<comment type="caution">
    <text evidence="2">The sequence shown here is derived from an EMBL/GenBank/DDBJ whole genome shotgun (WGS) entry which is preliminary data.</text>
</comment>
<reference evidence="2" key="1">
    <citation type="journal article" date="2015" name="Nature">
        <title>Complex archaea that bridge the gap between prokaryotes and eukaryotes.</title>
        <authorList>
            <person name="Spang A."/>
            <person name="Saw J.H."/>
            <person name="Jorgensen S.L."/>
            <person name="Zaremba-Niedzwiedzka K."/>
            <person name="Martijn J."/>
            <person name="Lind A.E."/>
            <person name="van Eijk R."/>
            <person name="Schleper C."/>
            <person name="Guy L."/>
            <person name="Ettema T.J."/>
        </authorList>
    </citation>
    <scope>NUCLEOTIDE SEQUENCE</scope>
</reference>
<proteinExistence type="predicted"/>
<gene>
    <name evidence="2" type="ORF">LCGC14_0836050</name>
</gene>
<sequence>QEAPMDGTGSRFGGGITAIIGQRNQEIERGGVQ</sequence>
<name>A0A0F9PEJ7_9ZZZZ</name>
<feature type="region of interest" description="Disordered" evidence="1">
    <location>
        <begin position="1"/>
        <end position="33"/>
    </location>
</feature>
<feature type="non-terminal residue" evidence="2">
    <location>
        <position position="1"/>
    </location>
</feature>
<evidence type="ECO:0000313" key="2">
    <source>
        <dbReference type="EMBL" id="KKN30255.1"/>
    </source>
</evidence>
<organism evidence="2">
    <name type="scientific">marine sediment metagenome</name>
    <dbReference type="NCBI Taxonomy" id="412755"/>
    <lineage>
        <taxon>unclassified sequences</taxon>
        <taxon>metagenomes</taxon>
        <taxon>ecological metagenomes</taxon>
    </lineage>
</organism>
<accession>A0A0F9PEJ7</accession>
<dbReference type="EMBL" id="LAZR01002423">
    <property type="protein sequence ID" value="KKN30255.1"/>
    <property type="molecule type" value="Genomic_DNA"/>
</dbReference>
<protein>
    <submittedName>
        <fullName evidence="2">Uncharacterized protein</fullName>
    </submittedName>
</protein>
<dbReference type="AlphaFoldDB" id="A0A0F9PEJ7"/>